<dbReference type="EMBL" id="PCVL01000044">
    <property type="protein sequence ID" value="PIQ72401.1"/>
    <property type="molecule type" value="Genomic_DNA"/>
</dbReference>
<dbReference type="InterPro" id="IPR001602">
    <property type="entry name" value="UPF0047_YjbQ-like"/>
</dbReference>
<dbReference type="Gene3D" id="2.60.120.460">
    <property type="entry name" value="YjbQ-like"/>
    <property type="match status" value="1"/>
</dbReference>
<dbReference type="SUPFAM" id="SSF111038">
    <property type="entry name" value="YjbQ-like"/>
    <property type="match status" value="1"/>
</dbReference>
<evidence type="ECO:0000313" key="3">
    <source>
        <dbReference type="Proteomes" id="UP000229570"/>
    </source>
</evidence>
<reference evidence="2 3" key="1">
    <citation type="submission" date="2017-09" db="EMBL/GenBank/DDBJ databases">
        <title>Depth-based differentiation of microbial function through sediment-hosted aquifers and enrichment of novel symbionts in the deep terrestrial subsurface.</title>
        <authorList>
            <person name="Probst A.J."/>
            <person name="Ladd B."/>
            <person name="Jarett J.K."/>
            <person name="Geller-Mcgrath D.E."/>
            <person name="Sieber C.M."/>
            <person name="Emerson J.B."/>
            <person name="Anantharaman K."/>
            <person name="Thomas B.C."/>
            <person name="Malmstrom R."/>
            <person name="Stieglmeier M."/>
            <person name="Klingl A."/>
            <person name="Woyke T."/>
            <person name="Ryan C.M."/>
            <person name="Banfield J.F."/>
        </authorList>
    </citation>
    <scope>NUCLEOTIDE SEQUENCE [LARGE SCALE GENOMIC DNA]</scope>
    <source>
        <strain evidence="2">CG11_big_fil_rev_8_21_14_0_20_35_14</strain>
    </source>
</reference>
<name>A0A2H0KMC5_9BACT</name>
<dbReference type="PANTHER" id="PTHR30615">
    <property type="entry name" value="UNCHARACTERIZED PROTEIN YJBQ-RELATED"/>
    <property type="match status" value="1"/>
</dbReference>
<dbReference type="Proteomes" id="UP000229570">
    <property type="component" value="Unassembled WGS sequence"/>
</dbReference>
<evidence type="ECO:0000313" key="2">
    <source>
        <dbReference type="EMBL" id="PIQ72401.1"/>
    </source>
</evidence>
<dbReference type="PANTHER" id="PTHR30615:SF8">
    <property type="entry name" value="UPF0047 PROTEIN C4A8.02C"/>
    <property type="match status" value="1"/>
</dbReference>
<dbReference type="NCBIfam" id="TIGR00149">
    <property type="entry name" value="TIGR00149_YjbQ"/>
    <property type="match status" value="1"/>
</dbReference>
<dbReference type="PIRSF" id="PIRSF004681">
    <property type="entry name" value="UCP004681"/>
    <property type="match status" value="1"/>
</dbReference>
<comment type="similarity">
    <text evidence="1">Belongs to the UPF0047 family.</text>
</comment>
<dbReference type="InterPro" id="IPR035917">
    <property type="entry name" value="YjbQ-like_sf"/>
</dbReference>
<sequence length="151" mass="17221">MKIISKTIKLRSKKYLEFIDLTDLVKEFVSESKINNGSVLIYSKHTTMAIRINEKERGIVEDFVSFINKLLPKNAYYRHNDLTVRTENLVCDPGASDCMNGHSHCLHLLLGSSETIPINKSKLILGLFQRIFAIELDCGRNREVVIQIIGK</sequence>
<comment type="caution">
    <text evidence="2">The sequence shown here is derived from an EMBL/GenBank/DDBJ whole genome shotgun (WGS) entry which is preliminary data.</text>
</comment>
<protein>
    <submittedName>
        <fullName evidence="2">Secondary thiamine-phosphate synthase enzyme</fullName>
    </submittedName>
</protein>
<evidence type="ECO:0000256" key="1">
    <source>
        <dbReference type="ARBA" id="ARBA00005534"/>
    </source>
</evidence>
<proteinExistence type="inferred from homology"/>
<accession>A0A2H0KMC5</accession>
<gene>
    <name evidence="2" type="ORF">COV86_03195</name>
</gene>
<dbReference type="Pfam" id="PF01894">
    <property type="entry name" value="YjbQ"/>
    <property type="match status" value="1"/>
</dbReference>
<dbReference type="AlphaFoldDB" id="A0A2H0KMC5"/>
<organism evidence="2 3">
    <name type="scientific">Candidatus Roizmanbacteria bacterium CG11_big_fil_rev_8_21_14_0_20_35_14</name>
    <dbReference type="NCBI Taxonomy" id="1974855"/>
    <lineage>
        <taxon>Bacteria</taxon>
        <taxon>Candidatus Roizmaniibacteriota</taxon>
    </lineage>
</organism>